<dbReference type="Proteomes" id="UP000193986">
    <property type="component" value="Unassembled WGS sequence"/>
</dbReference>
<organism evidence="3 4">
    <name type="scientific">Naematelia encephala</name>
    <dbReference type="NCBI Taxonomy" id="71784"/>
    <lineage>
        <taxon>Eukaryota</taxon>
        <taxon>Fungi</taxon>
        <taxon>Dikarya</taxon>
        <taxon>Basidiomycota</taxon>
        <taxon>Agaricomycotina</taxon>
        <taxon>Tremellomycetes</taxon>
        <taxon>Tremellales</taxon>
        <taxon>Naemateliaceae</taxon>
        <taxon>Naematelia</taxon>
    </lineage>
</organism>
<feature type="region of interest" description="Disordered" evidence="1">
    <location>
        <begin position="311"/>
        <end position="339"/>
    </location>
</feature>
<keyword evidence="2" id="KW-0472">Membrane</keyword>
<dbReference type="OrthoDB" id="2384193at2759"/>
<gene>
    <name evidence="3" type="ORF">BCR39DRAFT_65417</name>
</gene>
<feature type="region of interest" description="Disordered" evidence="1">
    <location>
        <begin position="372"/>
        <end position="392"/>
    </location>
</feature>
<reference evidence="3 4" key="1">
    <citation type="submission" date="2016-07" db="EMBL/GenBank/DDBJ databases">
        <title>Pervasive Adenine N6-methylation of Active Genes in Fungi.</title>
        <authorList>
            <consortium name="DOE Joint Genome Institute"/>
            <person name="Mondo S.J."/>
            <person name="Dannebaum R.O."/>
            <person name="Kuo R.C."/>
            <person name="Labutti K."/>
            <person name="Haridas S."/>
            <person name="Kuo A."/>
            <person name="Salamov A."/>
            <person name="Ahrendt S.R."/>
            <person name="Lipzen A."/>
            <person name="Sullivan W."/>
            <person name="Andreopoulos W.B."/>
            <person name="Clum A."/>
            <person name="Lindquist E."/>
            <person name="Daum C."/>
            <person name="Ramamoorthy G.K."/>
            <person name="Gryganskyi A."/>
            <person name="Culley D."/>
            <person name="Magnuson J.K."/>
            <person name="James T.Y."/>
            <person name="O'Malley M.A."/>
            <person name="Stajich J.E."/>
            <person name="Spatafora J.W."/>
            <person name="Visel A."/>
            <person name="Grigoriev I.V."/>
        </authorList>
    </citation>
    <scope>NUCLEOTIDE SEQUENCE [LARGE SCALE GENOMIC DNA]</scope>
    <source>
        <strain evidence="3 4">68-887.2</strain>
    </source>
</reference>
<evidence type="ECO:0000313" key="4">
    <source>
        <dbReference type="Proteomes" id="UP000193986"/>
    </source>
</evidence>
<feature type="transmembrane region" description="Helical" evidence="2">
    <location>
        <begin position="151"/>
        <end position="169"/>
    </location>
</feature>
<protein>
    <submittedName>
        <fullName evidence="3">Uncharacterized protein</fullName>
    </submittedName>
</protein>
<evidence type="ECO:0000256" key="1">
    <source>
        <dbReference type="SAM" id="MobiDB-lite"/>
    </source>
</evidence>
<evidence type="ECO:0000256" key="2">
    <source>
        <dbReference type="SAM" id="Phobius"/>
    </source>
</evidence>
<keyword evidence="2" id="KW-0812">Transmembrane</keyword>
<accession>A0A1Y2AG75</accession>
<comment type="caution">
    <text evidence="3">The sequence shown here is derived from an EMBL/GenBank/DDBJ whole genome shotgun (WGS) entry which is preliminary data.</text>
</comment>
<sequence length="452" mass="51631">MCHETPTAQLLGALVCGLGTIFILWHIWSYDRFRCLIPTRADIFRWIIVVMLVACLILFMAWNIILCYVKYKEWYTAIPLPEGGSEILPTPFQLWSERHQFLGRTAYTCMSVAWALLMSIQAEETLYWAYLIGSIRRRSSRTWFQSHPFKIWLIWTVISFVTVPTVAQIETRDLLKMESNLFLVGSISAIVVLSMNSWLVWEFPAFIKEARRQGANPDIIGRLFYFKELNLVRTSIRYIYVAAITTLALDSRTSHAIINHSQFWLDALMLSGLFAAFTSTAVSVLILLPRSLTAEANLGYKSAQVFVRAQRSPYRQQNNNNNNQNHDRGSTKSSYLPSDSDLSSMAMHTVAAPWAVLGDRLKLDERDVQELEDMEKERERERHGQVSVTSTERQSLPFAMQPGARVLAEGETLENAPARMLDQFISPIEVNPPQNPVDLNIVVLTETTVDKE</sequence>
<feature type="transmembrane region" description="Helical" evidence="2">
    <location>
        <begin position="264"/>
        <end position="288"/>
    </location>
</feature>
<proteinExistence type="predicted"/>
<dbReference type="InParanoid" id="A0A1Y2AG75"/>
<dbReference type="AlphaFoldDB" id="A0A1Y2AG75"/>
<name>A0A1Y2AG75_9TREE</name>
<feature type="transmembrane region" description="Helical" evidence="2">
    <location>
        <begin position="46"/>
        <end position="71"/>
    </location>
</feature>
<feature type="compositionally biased region" description="Basic and acidic residues" evidence="1">
    <location>
        <begin position="372"/>
        <end position="384"/>
    </location>
</feature>
<keyword evidence="2" id="KW-1133">Transmembrane helix</keyword>
<dbReference type="EMBL" id="MCFC01000114">
    <property type="protein sequence ID" value="ORY21290.1"/>
    <property type="molecule type" value="Genomic_DNA"/>
</dbReference>
<keyword evidence="4" id="KW-1185">Reference proteome</keyword>
<feature type="transmembrane region" description="Helical" evidence="2">
    <location>
        <begin position="181"/>
        <end position="201"/>
    </location>
</feature>
<evidence type="ECO:0000313" key="3">
    <source>
        <dbReference type="EMBL" id="ORY21290.1"/>
    </source>
</evidence>
<feature type="transmembrane region" description="Helical" evidence="2">
    <location>
        <begin position="6"/>
        <end position="25"/>
    </location>
</feature>
<dbReference type="STRING" id="71784.A0A1Y2AG75"/>